<dbReference type="EMBL" id="AGCI01000118">
    <property type="protein sequence ID" value="EHM37492.1"/>
    <property type="molecule type" value="Genomic_DNA"/>
</dbReference>
<reference evidence="1 2" key="1">
    <citation type="submission" date="2011-08" db="EMBL/GenBank/DDBJ databases">
        <authorList>
            <person name="Weinstock G."/>
            <person name="Sodergren E."/>
            <person name="Clifton S."/>
            <person name="Fulton L."/>
            <person name="Fulton B."/>
            <person name="Courtney L."/>
            <person name="Fronick C."/>
            <person name="Harrison M."/>
            <person name="Strong C."/>
            <person name="Farmer C."/>
            <person name="Delahaunty K."/>
            <person name="Markovic C."/>
            <person name="Hall O."/>
            <person name="Minx P."/>
            <person name="Tomlinson C."/>
            <person name="Mitreva M."/>
            <person name="Hou S."/>
            <person name="Chen J."/>
            <person name="Wollam A."/>
            <person name="Pepin K.H."/>
            <person name="Johnson M."/>
            <person name="Bhonagiri V."/>
            <person name="Zhang X."/>
            <person name="Suruliraj S."/>
            <person name="Warren W."/>
            <person name="Chinwalla A."/>
            <person name="Mardis E.R."/>
            <person name="Wilson R.K."/>
        </authorList>
    </citation>
    <scope>NUCLEOTIDE SEQUENCE [LARGE SCALE GENOMIC DNA]</scope>
    <source>
        <strain evidence="1 2">ATCC 51873</strain>
    </source>
</reference>
<name>G9YEA5_HAFAL</name>
<dbReference type="AlphaFoldDB" id="G9YEA5"/>
<dbReference type="HOGENOM" id="CLU_2916116_0_0_6"/>
<organism evidence="1 2">
    <name type="scientific">Hafnia alvei ATCC 51873</name>
    <dbReference type="NCBI Taxonomy" id="1002364"/>
    <lineage>
        <taxon>Bacteria</taxon>
        <taxon>Pseudomonadati</taxon>
        <taxon>Pseudomonadota</taxon>
        <taxon>Gammaproteobacteria</taxon>
        <taxon>Enterobacterales</taxon>
        <taxon>Hafniaceae</taxon>
        <taxon>Hafnia</taxon>
    </lineage>
</organism>
<evidence type="ECO:0000313" key="2">
    <source>
        <dbReference type="Proteomes" id="UP000005959"/>
    </source>
</evidence>
<sequence length="61" mass="6818">MTNCRCSATRIILGIYAKICAVSLTLNLGEIENLREEIGQSLFIQMHWNPYKATNAAMDSV</sequence>
<dbReference type="Proteomes" id="UP000005959">
    <property type="component" value="Unassembled WGS sequence"/>
</dbReference>
<proteinExistence type="predicted"/>
<comment type="caution">
    <text evidence="1">The sequence shown here is derived from an EMBL/GenBank/DDBJ whole genome shotgun (WGS) entry which is preliminary data.</text>
</comment>
<protein>
    <submittedName>
        <fullName evidence="1">Uncharacterized protein</fullName>
    </submittedName>
</protein>
<accession>G9YEA5</accession>
<evidence type="ECO:0000313" key="1">
    <source>
        <dbReference type="EMBL" id="EHM37492.1"/>
    </source>
</evidence>
<gene>
    <name evidence="1" type="ORF">HMPREF0454_04954</name>
</gene>